<reference evidence="5 6" key="1">
    <citation type="submission" date="2019-02" db="EMBL/GenBank/DDBJ databases">
        <title>Genome sequencing of the rare red list fungi Phellinidium pouzarii.</title>
        <authorList>
            <person name="Buettner E."/>
            <person name="Kellner H."/>
        </authorList>
    </citation>
    <scope>NUCLEOTIDE SEQUENCE [LARGE SCALE GENOMIC DNA]</scope>
    <source>
        <strain evidence="5 6">DSM 108285</strain>
    </source>
</reference>
<comment type="caution">
    <text evidence="5">The sequence shown here is derived from an EMBL/GenBank/DDBJ whole genome shotgun (WGS) entry which is preliminary data.</text>
</comment>
<dbReference type="SUPFAM" id="SSF52540">
    <property type="entry name" value="P-loop containing nucleoside triphosphate hydrolases"/>
    <property type="match status" value="1"/>
</dbReference>
<comment type="subunit">
    <text evidence="4">Interacts with the elongator complex.</text>
</comment>
<evidence type="ECO:0008006" key="7">
    <source>
        <dbReference type="Google" id="ProtNLM"/>
    </source>
</evidence>
<proteinExistence type="inferred from homology"/>
<name>A0A4S4L9F4_9AGAM</name>
<dbReference type="GO" id="GO:0006400">
    <property type="term" value="P:tRNA modification"/>
    <property type="evidence" value="ECO:0007669"/>
    <property type="project" value="UniProtKB-ARBA"/>
</dbReference>
<organism evidence="5 6">
    <name type="scientific">Phellinidium pouzarii</name>
    <dbReference type="NCBI Taxonomy" id="167371"/>
    <lineage>
        <taxon>Eukaryota</taxon>
        <taxon>Fungi</taxon>
        <taxon>Dikarya</taxon>
        <taxon>Basidiomycota</taxon>
        <taxon>Agaricomycotina</taxon>
        <taxon>Agaricomycetes</taxon>
        <taxon>Hymenochaetales</taxon>
        <taxon>Hymenochaetaceae</taxon>
        <taxon>Phellinidium</taxon>
    </lineage>
</organism>
<dbReference type="PANTHER" id="PTHR12435">
    <property type="match status" value="1"/>
</dbReference>
<evidence type="ECO:0000313" key="5">
    <source>
        <dbReference type="EMBL" id="THH08302.1"/>
    </source>
</evidence>
<evidence type="ECO:0000256" key="3">
    <source>
        <dbReference type="ARBA" id="ARBA00025768"/>
    </source>
</evidence>
<evidence type="ECO:0000256" key="1">
    <source>
        <dbReference type="ARBA" id="ARBA00022741"/>
    </source>
</evidence>
<sequence>MALITISGYPASGKSRRADQLKTYLEQRLKELSYDGPKLKVTVLSDDSLNIKRNVYDDGRQEKPARGTLFAAIQRSIGKDTIVIVDGMNYIKGFRYQMYCVAREHRLRVCTLFVVARPEHCREWDSTRGEGQDSYNPATLENLIMRFEEPSSMVRWDSPLFTVTWEDEIPGDEVWKAITEGLVKPPNAGTSAVAVAPTDALHTLEQTSAAMVSAIMSEQAASQGMGAGVVVTLPLSATLKPKINLPPRNVTLSEMQRLKRQFVTIHKKAITLGTTEKGAVDLSKDKVAEKFVSYLEENLKL</sequence>
<dbReference type="EMBL" id="SGPK01000105">
    <property type="protein sequence ID" value="THH08302.1"/>
    <property type="molecule type" value="Genomic_DNA"/>
</dbReference>
<dbReference type="AlphaFoldDB" id="A0A4S4L9F4"/>
<dbReference type="Pfam" id="PF08433">
    <property type="entry name" value="KTI12"/>
    <property type="match status" value="1"/>
</dbReference>
<evidence type="ECO:0000256" key="2">
    <source>
        <dbReference type="ARBA" id="ARBA00022840"/>
    </source>
</evidence>
<dbReference type="FunFam" id="3.40.50.300:FF:000827">
    <property type="entry name" value="KTI12 chromatin-associated homolog"/>
    <property type="match status" value="1"/>
</dbReference>
<keyword evidence="2" id="KW-0067">ATP-binding</keyword>
<evidence type="ECO:0000256" key="4">
    <source>
        <dbReference type="ARBA" id="ARBA00063730"/>
    </source>
</evidence>
<dbReference type="GO" id="GO:0006357">
    <property type="term" value="P:regulation of transcription by RNA polymerase II"/>
    <property type="evidence" value="ECO:0007669"/>
    <property type="project" value="UniProtKB-ARBA"/>
</dbReference>
<gene>
    <name evidence="5" type="ORF">EW145_g2796</name>
</gene>
<dbReference type="Proteomes" id="UP000308199">
    <property type="component" value="Unassembled WGS sequence"/>
</dbReference>
<evidence type="ECO:0000313" key="6">
    <source>
        <dbReference type="Proteomes" id="UP000308199"/>
    </source>
</evidence>
<keyword evidence="6" id="KW-1185">Reference proteome</keyword>
<dbReference type="InterPro" id="IPR013641">
    <property type="entry name" value="KTI12/PSTK"/>
</dbReference>
<accession>A0A4S4L9F4</accession>
<dbReference type="OrthoDB" id="9972657at2759"/>
<protein>
    <recommendedName>
        <fullName evidence="7">Chromatin associated protein KTI12</fullName>
    </recommendedName>
</protein>
<dbReference type="GO" id="GO:0005524">
    <property type="term" value="F:ATP binding"/>
    <property type="evidence" value="ECO:0007669"/>
    <property type="project" value="UniProtKB-KW"/>
</dbReference>
<comment type="similarity">
    <text evidence="3">Belongs to the KTI12 family.</text>
</comment>
<dbReference type="Gene3D" id="3.40.50.300">
    <property type="entry name" value="P-loop containing nucleotide triphosphate hydrolases"/>
    <property type="match status" value="1"/>
</dbReference>
<dbReference type="InterPro" id="IPR027417">
    <property type="entry name" value="P-loop_NTPase"/>
</dbReference>
<keyword evidence="1" id="KW-0547">Nucleotide-binding</keyword>